<dbReference type="GO" id="GO:0003678">
    <property type="term" value="F:DNA helicase activity"/>
    <property type="evidence" value="ECO:0007669"/>
    <property type="project" value="InterPro"/>
</dbReference>
<dbReference type="Proteomes" id="UP000030693">
    <property type="component" value="Unassembled WGS sequence"/>
</dbReference>
<keyword evidence="6" id="KW-0408">Iron</keyword>
<dbReference type="STRING" id="691883.A0A058ZAB7"/>
<dbReference type="SMART" id="SM00491">
    <property type="entry name" value="HELICc2"/>
    <property type="match status" value="1"/>
</dbReference>
<dbReference type="GO" id="GO:0016818">
    <property type="term" value="F:hydrolase activity, acting on acid anhydrides, in phosphorus-containing anhydrides"/>
    <property type="evidence" value="ECO:0007669"/>
    <property type="project" value="InterPro"/>
</dbReference>
<dbReference type="OMA" id="FSNDNAR"/>
<protein>
    <recommendedName>
        <fullName evidence="10">Helicase ATP-binding domain-containing protein</fullName>
    </recommendedName>
</protein>
<gene>
    <name evidence="11" type="ORF">H696_02176</name>
</gene>
<feature type="domain" description="Helicase ATP-binding" evidence="10">
    <location>
        <begin position="53"/>
        <end position="465"/>
    </location>
</feature>
<dbReference type="GO" id="GO:0005634">
    <property type="term" value="C:nucleus"/>
    <property type="evidence" value="ECO:0007669"/>
    <property type="project" value="TreeGrafter"/>
</dbReference>
<organism evidence="11">
    <name type="scientific">Fonticula alba</name>
    <name type="common">Slime mold</name>
    <dbReference type="NCBI Taxonomy" id="691883"/>
    <lineage>
        <taxon>Eukaryota</taxon>
        <taxon>Rotosphaerida</taxon>
        <taxon>Fonticulaceae</taxon>
        <taxon>Fonticula</taxon>
    </lineage>
</organism>
<reference evidence="11" key="1">
    <citation type="submission" date="2013-04" db="EMBL/GenBank/DDBJ databases">
        <title>The Genome Sequence of Fonticula alba ATCC 38817.</title>
        <authorList>
            <consortium name="The Broad Institute Genomics Platform"/>
            <person name="Russ C."/>
            <person name="Cuomo C."/>
            <person name="Burger G."/>
            <person name="Gray M.W."/>
            <person name="Holland P.W.H."/>
            <person name="King N."/>
            <person name="Lang F.B.F."/>
            <person name="Roger A.J."/>
            <person name="Ruiz-Trillo I."/>
            <person name="Brown M."/>
            <person name="Walker B."/>
            <person name="Young S."/>
            <person name="Zeng Q."/>
            <person name="Gargeya S."/>
            <person name="Fitzgerald M."/>
            <person name="Haas B."/>
            <person name="Abouelleil A."/>
            <person name="Allen A.W."/>
            <person name="Alvarado L."/>
            <person name="Arachchi H.M."/>
            <person name="Berlin A.M."/>
            <person name="Chapman S.B."/>
            <person name="Gainer-Dewar J."/>
            <person name="Goldberg J."/>
            <person name="Griggs A."/>
            <person name="Gujja S."/>
            <person name="Hansen M."/>
            <person name="Howarth C."/>
            <person name="Imamovic A."/>
            <person name="Ireland A."/>
            <person name="Larimer J."/>
            <person name="McCowan C."/>
            <person name="Murphy C."/>
            <person name="Pearson M."/>
            <person name="Poon T.W."/>
            <person name="Priest M."/>
            <person name="Roberts A."/>
            <person name="Saif S."/>
            <person name="Shea T."/>
            <person name="Sisk P."/>
            <person name="Sykes S."/>
            <person name="Wortman J."/>
            <person name="Nusbaum C."/>
            <person name="Birren B."/>
        </authorList>
    </citation>
    <scope>NUCLEOTIDE SEQUENCE [LARGE SCALE GENOMIC DNA]</scope>
    <source>
        <strain evidence="11">ATCC 38817</strain>
    </source>
</reference>
<evidence type="ECO:0000256" key="4">
    <source>
        <dbReference type="ARBA" id="ARBA00022806"/>
    </source>
</evidence>
<feature type="region of interest" description="Disordered" evidence="9">
    <location>
        <begin position="892"/>
        <end position="924"/>
    </location>
</feature>
<feature type="compositionally biased region" description="Pro residues" evidence="9">
    <location>
        <begin position="913"/>
        <end position="923"/>
    </location>
</feature>
<name>A0A058ZAB7_FONAL</name>
<dbReference type="AlphaFoldDB" id="A0A058ZAB7"/>
<evidence type="ECO:0000259" key="10">
    <source>
        <dbReference type="PROSITE" id="PS51193"/>
    </source>
</evidence>
<evidence type="ECO:0000256" key="6">
    <source>
        <dbReference type="ARBA" id="ARBA00023004"/>
    </source>
</evidence>
<keyword evidence="4" id="KW-0347">Helicase</keyword>
<dbReference type="PROSITE" id="PS00690">
    <property type="entry name" value="DEAH_ATP_HELICASE"/>
    <property type="match status" value="1"/>
</dbReference>
<keyword evidence="8" id="KW-0413">Isomerase</keyword>
<dbReference type="OrthoDB" id="19182at2759"/>
<dbReference type="PANTHER" id="PTHR11472:SF47">
    <property type="entry name" value="FANCONI ANEMIA GROUP J PROTEIN"/>
    <property type="match status" value="1"/>
</dbReference>
<dbReference type="InterPro" id="IPR010614">
    <property type="entry name" value="RAD3-like_helicase_DEAD"/>
</dbReference>
<evidence type="ECO:0000256" key="9">
    <source>
        <dbReference type="SAM" id="MobiDB-lite"/>
    </source>
</evidence>
<keyword evidence="1" id="KW-0479">Metal-binding</keyword>
<dbReference type="eggNOG" id="KOG1132">
    <property type="taxonomic scope" value="Eukaryota"/>
</dbReference>
<dbReference type="GO" id="GO:0051536">
    <property type="term" value="F:iron-sulfur cluster binding"/>
    <property type="evidence" value="ECO:0007669"/>
    <property type="project" value="UniProtKB-KW"/>
</dbReference>
<dbReference type="GO" id="GO:0003677">
    <property type="term" value="F:DNA binding"/>
    <property type="evidence" value="ECO:0007669"/>
    <property type="project" value="InterPro"/>
</dbReference>
<keyword evidence="2" id="KW-0547">Nucleotide-binding</keyword>
<evidence type="ECO:0000256" key="1">
    <source>
        <dbReference type="ARBA" id="ARBA00022723"/>
    </source>
</evidence>
<dbReference type="Pfam" id="PF06733">
    <property type="entry name" value="DEAD_2"/>
    <property type="match status" value="1"/>
</dbReference>
<evidence type="ECO:0000313" key="12">
    <source>
        <dbReference type="Proteomes" id="UP000030693"/>
    </source>
</evidence>
<dbReference type="InterPro" id="IPR014001">
    <property type="entry name" value="Helicase_ATP-bd"/>
</dbReference>
<evidence type="ECO:0000256" key="7">
    <source>
        <dbReference type="ARBA" id="ARBA00023014"/>
    </source>
</evidence>
<dbReference type="Gene3D" id="3.40.50.300">
    <property type="entry name" value="P-loop containing nucleotide triphosphate hydrolases"/>
    <property type="match status" value="3"/>
</dbReference>
<dbReference type="GO" id="GO:0046872">
    <property type="term" value="F:metal ion binding"/>
    <property type="evidence" value="ECO:0007669"/>
    <property type="project" value="UniProtKB-KW"/>
</dbReference>
<dbReference type="SMART" id="SM00487">
    <property type="entry name" value="DEXDc"/>
    <property type="match status" value="1"/>
</dbReference>
<keyword evidence="3" id="KW-0378">Hydrolase</keyword>
<evidence type="ECO:0000256" key="3">
    <source>
        <dbReference type="ARBA" id="ARBA00022801"/>
    </source>
</evidence>
<dbReference type="SMART" id="SM00488">
    <property type="entry name" value="DEXDc2"/>
    <property type="match status" value="1"/>
</dbReference>
<dbReference type="EMBL" id="KB932203">
    <property type="protein sequence ID" value="KCV71225.1"/>
    <property type="molecule type" value="Genomic_DNA"/>
</dbReference>
<evidence type="ECO:0000256" key="5">
    <source>
        <dbReference type="ARBA" id="ARBA00022840"/>
    </source>
</evidence>
<evidence type="ECO:0000256" key="2">
    <source>
        <dbReference type="ARBA" id="ARBA00022741"/>
    </source>
</evidence>
<dbReference type="GO" id="GO:1990918">
    <property type="term" value="P:double-strand break repair involved in meiotic recombination"/>
    <property type="evidence" value="ECO:0007669"/>
    <property type="project" value="TreeGrafter"/>
</dbReference>
<dbReference type="InterPro" id="IPR014013">
    <property type="entry name" value="Helic_SF1/SF2_ATP-bd_DinG/Rad3"/>
</dbReference>
<dbReference type="PANTHER" id="PTHR11472">
    <property type="entry name" value="DNA REPAIR DEAD HELICASE RAD3/XP-D SUBFAMILY MEMBER"/>
    <property type="match status" value="1"/>
</dbReference>
<feature type="region of interest" description="Disordered" evidence="9">
    <location>
        <begin position="149"/>
        <end position="240"/>
    </location>
</feature>
<dbReference type="InterPro" id="IPR027417">
    <property type="entry name" value="P-loop_NTPase"/>
</dbReference>
<keyword evidence="5" id="KW-0067">ATP-binding</keyword>
<dbReference type="RefSeq" id="XP_009494348.1">
    <property type="nucleotide sequence ID" value="XM_009496073.1"/>
</dbReference>
<proteinExistence type="predicted"/>
<feature type="compositionally biased region" description="Polar residues" evidence="9">
    <location>
        <begin position="158"/>
        <end position="180"/>
    </location>
</feature>
<evidence type="ECO:0000313" key="11">
    <source>
        <dbReference type="EMBL" id="KCV71225.1"/>
    </source>
</evidence>
<dbReference type="InterPro" id="IPR045028">
    <property type="entry name" value="DinG/Rad3-like"/>
</dbReference>
<dbReference type="CDD" id="cd18788">
    <property type="entry name" value="SF2_C_XPD"/>
    <property type="match status" value="1"/>
</dbReference>
<dbReference type="Pfam" id="PF13307">
    <property type="entry name" value="Helicase_C_2"/>
    <property type="match status" value="1"/>
</dbReference>
<keyword evidence="12" id="KW-1185">Reference proteome</keyword>
<dbReference type="GeneID" id="20526901"/>
<dbReference type="InterPro" id="IPR006554">
    <property type="entry name" value="Helicase-like_DEXD_c2"/>
</dbReference>
<feature type="compositionally biased region" description="Low complexity" evidence="9">
    <location>
        <begin position="210"/>
        <end position="238"/>
    </location>
</feature>
<dbReference type="GO" id="GO:0005524">
    <property type="term" value="F:ATP binding"/>
    <property type="evidence" value="ECO:0007669"/>
    <property type="project" value="UniProtKB-KW"/>
</dbReference>
<evidence type="ECO:0000256" key="8">
    <source>
        <dbReference type="ARBA" id="ARBA00023235"/>
    </source>
</evidence>
<sequence length="952" mass="102908">MSGPSGSFLQGASPMPGSLMSLFGAESASTPKIETSAPREAPAPTPGQEYILDGVTVRFPFQAYPSQLEVMAGVIQACNRGENALLESPTGSGKSLALLCSSLAWLEMEKRRRNTVYIRRLDLIDTPDEPPVAAAPAVELEHSPFFAAGPNGAGGASETPSLPASNADLTATASMPSSQVDIPAPGSPGPENPAPDSPGLNSPTPGAQVPSSPGLSSPGKPNASPAKPASSPTKSGSSDATECPKIYFASRTHKQVSQLVSELAASSYRPRMAVLASREHYCVLPALTNKANKSEECQRLLKNRECSYYRSFSRLLTEPLVGPGSVWDIEDLNSLARSKRACSYFASRELISTADIVFCPYNYIIDPSIRESMGISLENSIVIIDEAHNVEDSSRDAGSFHITLDALDSIRIMIQRTGRDDFAPIFEALSLFLQFSSARLDSAQNTGFEQYQSIIESSQLYRELAGLGLTGESVRTLLHLAGQLSDYVEGLSEALSDVAPSGGPSDMDWVYTASGPLLMLKNFLGSLALVFQSQPSPTRPLIPGSPGDFVLVFSKEPVYDGSTRNIEHSVKIWCLNPAAVFKAGVSDLAKCVILTSGTLSPMDSFASELGAPFPIRVEANHVIPPTSVFAGVLTKAGPNGQPLRAVFTNMENLAFQDDVGQSILNVCRNVPDGVLVFFASYNIMDKLLKRWKATNMMKELRALKNVIQEPRFATKKTFDQTIDEYTSSIYPLRGTKSARKRPRTMSDYSTPRGAVLFAVCRGKVSEGIDFSDGLARAVVVVGIPYPNVRDSQVELKRRFNTSQARHFDNNPVFVEGRRQANPCMNGDAWYEAQAFRAVNQALGRVIRHINDWGPLSCAMSASVSRKTGSSCPSGCVSWSRCMKFLGFCSRSSEPFPASTRTKPCKRPRRPGPLAHPPPEPTPLPMMICRRPSARPSRVGITSSRTFCRCSRT</sequence>
<dbReference type="InterPro" id="IPR006555">
    <property type="entry name" value="ATP-dep_Helicase_C"/>
</dbReference>
<keyword evidence="7" id="KW-0411">Iron-sulfur</keyword>
<accession>A0A058ZAB7</accession>
<dbReference type="SUPFAM" id="SSF52540">
    <property type="entry name" value="P-loop containing nucleoside triphosphate hydrolases"/>
    <property type="match status" value="2"/>
</dbReference>
<dbReference type="GO" id="GO:0006289">
    <property type="term" value="P:nucleotide-excision repair"/>
    <property type="evidence" value="ECO:0007669"/>
    <property type="project" value="TreeGrafter"/>
</dbReference>
<dbReference type="InterPro" id="IPR002464">
    <property type="entry name" value="DNA/RNA_helicase_DEAH_CS"/>
</dbReference>
<feature type="region of interest" description="Disordered" evidence="9">
    <location>
        <begin position="19"/>
        <end position="46"/>
    </location>
</feature>
<dbReference type="PROSITE" id="PS51193">
    <property type="entry name" value="HELICASE_ATP_BIND_2"/>
    <property type="match status" value="1"/>
</dbReference>
<feature type="compositionally biased region" description="Pro residues" evidence="9">
    <location>
        <begin position="185"/>
        <end position="196"/>
    </location>
</feature>